<protein>
    <submittedName>
        <fullName evidence="1">Uncharacterized protein</fullName>
    </submittedName>
</protein>
<sequence length="59" mass="6292">MWLEVALSTAAWGRRQWAASRRSTGGGEAAAWESGKGLAMVGPGEGGLKRIRARLRRPG</sequence>
<proteinExistence type="predicted"/>
<evidence type="ECO:0000313" key="1">
    <source>
        <dbReference type="EMBL" id="BCD88872.1"/>
    </source>
</evidence>
<keyword evidence="2" id="KW-1185">Reference proteome</keyword>
<accession>A0ABN6BZD0</accession>
<name>A0ABN6BZD0_9PSED</name>
<evidence type="ECO:0000313" key="2">
    <source>
        <dbReference type="Proteomes" id="UP001064896"/>
    </source>
</evidence>
<dbReference type="Proteomes" id="UP001064896">
    <property type="component" value="Chromosome"/>
</dbReference>
<gene>
    <name evidence="1" type="ORF">PSm6_52790</name>
</gene>
<reference evidence="1" key="1">
    <citation type="submission" date="2020-05" db="EMBL/GenBank/DDBJ databases">
        <title>Complete genome sequence of Pseudomonas sp. Sm006.</title>
        <authorList>
            <person name="Takeuchi K."/>
            <person name="Someya N."/>
        </authorList>
    </citation>
    <scope>NUCLEOTIDE SEQUENCE</scope>
    <source>
        <strain evidence="1">Sm006</strain>
    </source>
</reference>
<organism evidence="1 2">
    <name type="scientific">Pseudomonas solani</name>
    <dbReference type="NCBI Taxonomy" id="2731552"/>
    <lineage>
        <taxon>Bacteria</taxon>
        <taxon>Pseudomonadati</taxon>
        <taxon>Pseudomonadota</taxon>
        <taxon>Gammaproteobacteria</taxon>
        <taxon>Pseudomonadales</taxon>
        <taxon>Pseudomonadaceae</taxon>
        <taxon>Pseudomonas</taxon>
    </lineage>
</organism>
<dbReference type="EMBL" id="AP023081">
    <property type="protein sequence ID" value="BCD88872.1"/>
    <property type="molecule type" value="Genomic_DNA"/>
</dbReference>